<dbReference type="AlphaFoldDB" id="A0A9N9EXD2"/>
<dbReference type="InterPro" id="IPR009071">
    <property type="entry name" value="HMG_box_dom"/>
</dbReference>
<dbReference type="PANTHER" id="PTHR10270">
    <property type="entry name" value="SOX TRANSCRIPTION FACTOR"/>
    <property type="match status" value="1"/>
</dbReference>
<evidence type="ECO:0000256" key="1">
    <source>
        <dbReference type="ARBA" id="ARBA00023125"/>
    </source>
</evidence>
<evidence type="ECO:0000256" key="4">
    <source>
        <dbReference type="SAM" id="MobiDB-lite"/>
    </source>
</evidence>
<dbReference type="PROSITE" id="PS50118">
    <property type="entry name" value="HMG_BOX_2"/>
    <property type="match status" value="1"/>
</dbReference>
<feature type="domain" description="HMG box" evidence="5">
    <location>
        <begin position="26"/>
        <end position="94"/>
    </location>
</feature>
<keyword evidence="2" id="KW-0804">Transcription</keyword>
<name>A0A9N9EXD2_9GLOM</name>
<reference evidence="6" key="1">
    <citation type="submission" date="2021-06" db="EMBL/GenBank/DDBJ databases">
        <authorList>
            <person name="Kallberg Y."/>
            <person name="Tangrot J."/>
            <person name="Rosling A."/>
        </authorList>
    </citation>
    <scope>NUCLEOTIDE SEQUENCE</scope>
    <source>
        <strain evidence="6">CL551</strain>
    </source>
</reference>
<dbReference type="Gene3D" id="1.10.30.10">
    <property type="entry name" value="High mobility group box domain"/>
    <property type="match status" value="1"/>
</dbReference>
<keyword evidence="3" id="KW-0539">Nucleus</keyword>
<organism evidence="6 7">
    <name type="scientific">Acaulospora morrowiae</name>
    <dbReference type="NCBI Taxonomy" id="94023"/>
    <lineage>
        <taxon>Eukaryota</taxon>
        <taxon>Fungi</taxon>
        <taxon>Fungi incertae sedis</taxon>
        <taxon>Mucoromycota</taxon>
        <taxon>Glomeromycotina</taxon>
        <taxon>Glomeromycetes</taxon>
        <taxon>Diversisporales</taxon>
        <taxon>Acaulosporaceae</taxon>
        <taxon>Acaulospora</taxon>
    </lineage>
</organism>
<gene>
    <name evidence="6" type="ORF">AMORRO_LOCUS11799</name>
</gene>
<evidence type="ECO:0000259" key="5">
    <source>
        <dbReference type="PROSITE" id="PS50118"/>
    </source>
</evidence>
<dbReference type="SUPFAM" id="SSF47095">
    <property type="entry name" value="HMG-box"/>
    <property type="match status" value="1"/>
</dbReference>
<dbReference type="GO" id="GO:0005634">
    <property type="term" value="C:nucleus"/>
    <property type="evidence" value="ECO:0007669"/>
    <property type="project" value="UniProtKB-UniRule"/>
</dbReference>
<dbReference type="EMBL" id="CAJVPV010015896">
    <property type="protein sequence ID" value="CAG8694785.1"/>
    <property type="molecule type" value="Genomic_DNA"/>
</dbReference>
<dbReference type="OrthoDB" id="6247875at2759"/>
<dbReference type="SMART" id="SM00398">
    <property type="entry name" value="HMG"/>
    <property type="match status" value="1"/>
</dbReference>
<dbReference type="InterPro" id="IPR036910">
    <property type="entry name" value="HMG_box_dom_sf"/>
</dbReference>
<dbReference type="Proteomes" id="UP000789342">
    <property type="component" value="Unassembled WGS sequence"/>
</dbReference>
<proteinExistence type="predicted"/>
<sequence>MKIETSLPLDQLLAPCKKTRGKKGRITRPQNAFILYRKDNQAKIKEDNPDAKFEQVSKIVGDLWKNESNSRKNNYILLSNLCTLVHQDLFPNYKFKPKSKENSEQMTSATETNEEAEGAEGEGSAQSESHDNDSRVPFEVGCSDATQGVVVDLPGSNPLFASCPVPGMPIVYDNPITLTHEDISIIYPEESPISDNFPTLFPQFELDNFTLQPDFFVTPQPYAPSEGSEADANLLYLQDYEDFQIPTFPVVDNTTNADSLLFSYNTSSGSINDTTQNFQPSYDIDFLNSYGDEQIMRFFPNTQNTHN</sequence>
<keyword evidence="1 3" id="KW-0238">DNA-binding</keyword>
<evidence type="ECO:0000313" key="6">
    <source>
        <dbReference type="EMBL" id="CAG8694785.1"/>
    </source>
</evidence>
<feature type="DNA-binding region" description="HMG box" evidence="3">
    <location>
        <begin position="26"/>
        <end position="94"/>
    </location>
</feature>
<comment type="caution">
    <text evidence="6">The sequence shown here is derived from an EMBL/GenBank/DDBJ whole genome shotgun (WGS) entry which is preliminary data.</text>
</comment>
<keyword evidence="7" id="KW-1185">Reference proteome</keyword>
<dbReference type="InterPro" id="IPR050140">
    <property type="entry name" value="SRY-related_HMG-box_TF-like"/>
</dbReference>
<dbReference type="CDD" id="cd01389">
    <property type="entry name" value="HMG-box_ROX1-like"/>
    <property type="match status" value="1"/>
</dbReference>
<dbReference type="GO" id="GO:0030154">
    <property type="term" value="P:cell differentiation"/>
    <property type="evidence" value="ECO:0007669"/>
    <property type="project" value="TreeGrafter"/>
</dbReference>
<accession>A0A9N9EXD2</accession>
<dbReference type="Pfam" id="PF00505">
    <property type="entry name" value="HMG_box"/>
    <property type="match status" value="1"/>
</dbReference>
<evidence type="ECO:0000256" key="3">
    <source>
        <dbReference type="PROSITE-ProRule" id="PRU00267"/>
    </source>
</evidence>
<feature type="region of interest" description="Disordered" evidence="4">
    <location>
        <begin position="95"/>
        <end position="139"/>
    </location>
</feature>
<evidence type="ECO:0000256" key="2">
    <source>
        <dbReference type="ARBA" id="ARBA00023163"/>
    </source>
</evidence>
<dbReference type="GO" id="GO:0000978">
    <property type="term" value="F:RNA polymerase II cis-regulatory region sequence-specific DNA binding"/>
    <property type="evidence" value="ECO:0007669"/>
    <property type="project" value="TreeGrafter"/>
</dbReference>
<dbReference type="GO" id="GO:0001228">
    <property type="term" value="F:DNA-binding transcription activator activity, RNA polymerase II-specific"/>
    <property type="evidence" value="ECO:0007669"/>
    <property type="project" value="TreeGrafter"/>
</dbReference>
<dbReference type="PANTHER" id="PTHR10270:SF161">
    <property type="entry name" value="SEX-DETERMINING REGION Y PROTEIN"/>
    <property type="match status" value="1"/>
</dbReference>
<evidence type="ECO:0000313" key="7">
    <source>
        <dbReference type="Proteomes" id="UP000789342"/>
    </source>
</evidence>
<protein>
    <submittedName>
        <fullName evidence="6">13039_t:CDS:1</fullName>
    </submittedName>
</protein>